<organism evidence="2 3">
    <name type="scientific">Pseudoalteromonas piscicida</name>
    <dbReference type="NCBI Taxonomy" id="43662"/>
    <lineage>
        <taxon>Bacteria</taxon>
        <taxon>Pseudomonadati</taxon>
        <taxon>Pseudomonadota</taxon>
        <taxon>Gammaproteobacteria</taxon>
        <taxon>Alteromonadales</taxon>
        <taxon>Pseudoalteromonadaceae</taxon>
        <taxon>Pseudoalteromonas</taxon>
    </lineage>
</organism>
<feature type="transmembrane region" description="Helical" evidence="1">
    <location>
        <begin position="94"/>
        <end position="112"/>
    </location>
</feature>
<evidence type="ECO:0000313" key="3">
    <source>
        <dbReference type="Proteomes" id="UP000016521"/>
    </source>
</evidence>
<name>A0ABM6NJ36_PSEO7</name>
<feature type="transmembrane region" description="Helical" evidence="1">
    <location>
        <begin position="47"/>
        <end position="65"/>
    </location>
</feature>
<keyword evidence="1" id="KW-1133">Transmembrane helix</keyword>
<protein>
    <recommendedName>
        <fullName evidence="4">EpsG family protein</fullName>
    </recommendedName>
</protein>
<keyword evidence="1" id="KW-0472">Membrane</keyword>
<dbReference type="InterPro" id="IPR049458">
    <property type="entry name" value="EpsG-like"/>
</dbReference>
<accession>A0ABM6NJ36</accession>
<evidence type="ECO:0000313" key="2">
    <source>
        <dbReference type="EMBL" id="ATD08945.1"/>
    </source>
</evidence>
<reference evidence="2 3" key="1">
    <citation type="submission" date="2015-06" db="EMBL/GenBank/DDBJ databases">
        <authorList>
            <person name="Xie B.-B."/>
            <person name="Rong J.-C."/>
            <person name="Qin Q.-L."/>
            <person name="Zhang Y.-Z."/>
        </authorList>
    </citation>
    <scope>NUCLEOTIDE SEQUENCE [LARGE SCALE GENOMIC DNA]</scope>
    <source>
        <strain evidence="2 3">JCM 20779</strain>
    </source>
</reference>
<proteinExistence type="predicted"/>
<feature type="transmembrane region" description="Helical" evidence="1">
    <location>
        <begin position="118"/>
        <end position="143"/>
    </location>
</feature>
<sequence length="343" mass="39979">MPTYLMAYERYEEFSSMMTTSLLYGQHADFLFALFSWSTAKITNNHLFVYYLVTLLFTYALIWRFCKIVNVAYPLLCFLLIVLFYKFFQAQWHLIRACMAIPIILIGIWISKEQFRKGLLIFIIGGLFHFSTMVLLLPLFLLNKRLSKKYTISQLLGLFLVFLTGVALFIVSIKVVGSVVNHYMINKVLTRLVIEPNFSKLPSLLLFVVFTLLCSPAYYRSKSKDQITLFNISIYFCAIGVVALFFIGEELHRIILPLHLLYAPLLIHSLGVYSPSSLTSIFTIAIKSFVILAFSYVVYLNESDFFYKVERFHPLSLNGYTYLKQLNHYVEEDLQYYDGYRIK</sequence>
<evidence type="ECO:0000256" key="1">
    <source>
        <dbReference type="SAM" id="Phobius"/>
    </source>
</evidence>
<feature type="transmembrane region" description="Helical" evidence="1">
    <location>
        <begin position="201"/>
        <end position="219"/>
    </location>
</feature>
<gene>
    <name evidence="2" type="ORF">PPIS_a4296</name>
</gene>
<dbReference type="EMBL" id="CP011924">
    <property type="protein sequence ID" value="ATD08945.1"/>
    <property type="molecule type" value="Genomic_DNA"/>
</dbReference>
<keyword evidence="3" id="KW-1185">Reference proteome</keyword>
<dbReference type="Pfam" id="PF14897">
    <property type="entry name" value="EpsG"/>
    <property type="match status" value="1"/>
</dbReference>
<dbReference type="Proteomes" id="UP000016521">
    <property type="component" value="Chromosome I"/>
</dbReference>
<feature type="transmembrane region" description="Helical" evidence="1">
    <location>
        <begin position="71"/>
        <end position="87"/>
    </location>
</feature>
<feature type="transmembrane region" description="Helical" evidence="1">
    <location>
        <begin position="280"/>
        <end position="299"/>
    </location>
</feature>
<keyword evidence="1" id="KW-0812">Transmembrane</keyword>
<feature type="transmembrane region" description="Helical" evidence="1">
    <location>
        <begin position="155"/>
        <end position="181"/>
    </location>
</feature>
<evidence type="ECO:0008006" key="4">
    <source>
        <dbReference type="Google" id="ProtNLM"/>
    </source>
</evidence>
<feature type="transmembrane region" description="Helical" evidence="1">
    <location>
        <begin position="228"/>
        <end position="248"/>
    </location>
</feature>